<proteinExistence type="predicted"/>
<name>X1CM27_9ZZZZ</name>
<evidence type="ECO:0000313" key="1">
    <source>
        <dbReference type="EMBL" id="GAG97243.1"/>
    </source>
</evidence>
<comment type="caution">
    <text evidence="1">The sequence shown here is derived from an EMBL/GenBank/DDBJ whole genome shotgun (WGS) entry which is preliminary data.</text>
</comment>
<protein>
    <submittedName>
        <fullName evidence="1">Uncharacterized protein</fullName>
    </submittedName>
</protein>
<feature type="non-terminal residue" evidence="1">
    <location>
        <position position="199"/>
    </location>
</feature>
<dbReference type="AlphaFoldDB" id="X1CM27"/>
<gene>
    <name evidence="1" type="ORF">S01H4_39172</name>
</gene>
<organism evidence="1">
    <name type="scientific">marine sediment metagenome</name>
    <dbReference type="NCBI Taxonomy" id="412755"/>
    <lineage>
        <taxon>unclassified sequences</taxon>
        <taxon>metagenomes</taxon>
        <taxon>ecological metagenomes</taxon>
    </lineage>
</organism>
<sequence length="199" mass="22273">MSFLRIRHIVGTAAVLAIGWIIPAPALAGMVVLANRTHADVEFTMEWPEGEVRRHTLAPADILPIPVSNQVEIVFESDGKSRRHTAKANSLHYFVTRSGRLEAAQIRLPGLPDAATDAATDSAPAKPSKRTTSLCVIPVKILVDDDEPATRRVWEQRLRQRLDEASDVFEHYCRTRFKVVATGTWDSDDSIHDFHRSMR</sequence>
<dbReference type="EMBL" id="BART01021190">
    <property type="protein sequence ID" value="GAG97243.1"/>
    <property type="molecule type" value="Genomic_DNA"/>
</dbReference>
<reference evidence="1" key="1">
    <citation type="journal article" date="2014" name="Front. Microbiol.">
        <title>High frequency of phylogenetically diverse reductive dehalogenase-homologous genes in deep subseafloor sedimentary metagenomes.</title>
        <authorList>
            <person name="Kawai M."/>
            <person name="Futagami T."/>
            <person name="Toyoda A."/>
            <person name="Takaki Y."/>
            <person name="Nishi S."/>
            <person name="Hori S."/>
            <person name="Arai W."/>
            <person name="Tsubouchi T."/>
            <person name="Morono Y."/>
            <person name="Uchiyama I."/>
            <person name="Ito T."/>
            <person name="Fujiyama A."/>
            <person name="Inagaki F."/>
            <person name="Takami H."/>
        </authorList>
    </citation>
    <scope>NUCLEOTIDE SEQUENCE</scope>
    <source>
        <strain evidence="1">Expedition CK06-06</strain>
    </source>
</reference>
<accession>X1CM27</accession>